<feature type="domain" description="Carbohydrate kinase FGGY C-terminal" evidence="5">
    <location>
        <begin position="248"/>
        <end position="408"/>
    </location>
</feature>
<dbReference type="InterPro" id="IPR050406">
    <property type="entry name" value="FGGY_Carb_Kinase"/>
</dbReference>
<reference evidence="7" key="1">
    <citation type="submission" date="2017-02" db="EMBL/GenBank/DDBJ databases">
        <authorList>
            <person name="Dridi B."/>
        </authorList>
    </citation>
    <scope>NUCLEOTIDE SEQUENCE [LARGE SCALE GENOMIC DNA]</scope>
    <source>
        <strain evidence="7">bH819</strain>
    </source>
</reference>
<evidence type="ECO:0000259" key="5">
    <source>
        <dbReference type="Pfam" id="PF02782"/>
    </source>
</evidence>
<sequence length="464" mass="53045">MYRLAIDVGTTNIKLSLFEKYQLIDKIEIRIETQYKEFGKVFQNPAEILQHIKSGIKKFGEKGIEIEQISFSTAMHSIMPVIDTLYDEEMFIWLDTQASSFVKEFKKEELANRFYQKTGTPIHEMSPFSKMAFMKNKIWFKEVKKWIGLKEYLMSAFTGQEVIDYSTASATGLFNIHEKKWDEEILDFLEIEKEKLAELVDTDAYYVIKKELADELFISQDILVYIGACDGCLASYASYLGNGTMNTLTIGTSGAVRKLTKKIELDKEGKTFCYYLNKEYWVVGGASNNGGQVLEWASDVFCQNQSIYEELDQIFKLSPIGSNGVLFLPYIAGERAPLWNAKATGGFKKISIHNKREDLLRSLSEGILFNLRYISELINLDTREISVSGGFFDSPILATLAADIFGKNCIQSVFSEPSFGLICLIEPPKKSIILDQKRIFTSLENHLKYKNIYNMFVEELKTEL</sequence>
<dbReference type="Gene3D" id="3.30.420.40">
    <property type="match status" value="2"/>
</dbReference>
<dbReference type="PANTHER" id="PTHR43095">
    <property type="entry name" value="SUGAR KINASE"/>
    <property type="match status" value="1"/>
</dbReference>
<evidence type="ECO:0000256" key="1">
    <source>
        <dbReference type="ARBA" id="ARBA00009156"/>
    </source>
</evidence>
<dbReference type="CDD" id="cd07770">
    <property type="entry name" value="ASKHA_NBD_FGGY_GntK"/>
    <property type="match status" value="1"/>
</dbReference>
<dbReference type="EC" id="2.7.1.12" evidence="6"/>
<evidence type="ECO:0000313" key="6">
    <source>
        <dbReference type="EMBL" id="SLM84652.1"/>
    </source>
</evidence>
<gene>
    <name evidence="6" type="ORF">FM121_01070</name>
</gene>
<proteinExistence type="inferred from homology"/>
<keyword evidence="7" id="KW-1185">Reference proteome</keyword>
<dbReference type="InterPro" id="IPR018484">
    <property type="entry name" value="FGGY_N"/>
</dbReference>
<dbReference type="Proteomes" id="UP000195918">
    <property type="component" value="Unassembled WGS sequence"/>
</dbReference>
<evidence type="ECO:0000259" key="4">
    <source>
        <dbReference type="Pfam" id="PF00370"/>
    </source>
</evidence>
<dbReference type="SUPFAM" id="SSF53067">
    <property type="entry name" value="Actin-like ATPase domain"/>
    <property type="match status" value="2"/>
</dbReference>
<dbReference type="GO" id="GO:0005975">
    <property type="term" value="P:carbohydrate metabolic process"/>
    <property type="evidence" value="ECO:0007669"/>
    <property type="project" value="InterPro"/>
</dbReference>
<keyword evidence="3 6" id="KW-0418">Kinase</keyword>
<protein>
    <submittedName>
        <fullName evidence="6">Gluconokinase</fullName>
        <ecNumber evidence="6">2.7.1.12</ecNumber>
    </submittedName>
</protein>
<dbReference type="RefSeq" id="WP_086950308.1">
    <property type="nucleotide sequence ID" value="NZ_FWFD01000003.1"/>
</dbReference>
<organism evidence="6 7">
    <name type="scientific">Vagococcus fluvialis bH819</name>
    <dbReference type="NCBI Taxonomy" id="1255619"/>
    <lineage>
        <taxon>Bacteria</taxon>
        <taxon>Bacillati</taxon>
        <taxon>Bacillota</taxon>
        <taxon>Bacilli</taxon>
        <taxon>Lactobacillales</taxon>
        <taxon>Enterococcaceae</taxon>
        <taxon>Vagococcus</taxon>
    </lineage>
</organism>
<evidence type="ECO:0000256" key="2">
    <source>
        <dbReference type="ARBA" id="ARBA00022679"/>
    </source>
</evidence>
<dbReference type="OrthoDB" id="9805576at2"/>
<dbReference type="EMBL" id="FWFD01000003">
    <property type="protein sequence ID" value="SLM84652.1"/>
    <property type="molecule type" value="Genomic_DNA"/>
</dbReference>
<dbReference type="InterPro" id="IPR000577">
    <property type="entry name" value="Carb_kinase_FGGY"/>
</dbReference>
<feature type="domain" description="Carbohydrate kinase FGGY N-terminal" evidence="4">
    <location>
        <begin position="2"/>
        <end position="234"/>
    </location>
</feature>
<evidence type="ECO:0000256" key="3">
    <source>
        <dbReference type="ARBA" id="ARBA00022777"/>
    </source>
</evidence>
<dbReference type="Pfam" id="PF02782">
    <property type="entry name" value="FGGY_C"/>
    <property type="match status" value="1"/>
</dbReference>
<keyword evidence="2 6" id="KW-0808">Transferase</keyword>
<dbReference type="InterPro" id="IPR043129">
    <property type="entry name" value="ATPase_NBD"/>
</dbReference>
<accession>A0A1X6WK88</accession>
<evidence type="ECO:0000313" key="7">
    <source>
        <dbReference type="Proteomes" id="UP000195918"/>
    </source>
</evidence>
<dbReference type="Pfam" id="PF00370">
    <property type="entry name" value="FGGY_N"/>
    <property type="match status" value="1"/>
</dbReference>
<dbReference type="AlphaFoldDB" id="A0A1X6WK88"/>
<dbReference type="InterPro" id="IPR018485">
    <property type="entry name" value="FGGY_C"/>
</dbReference>
<dbReference type="PANTHER" id="PTHR43095:SF2">
    <property type="entry name" value="GLUCONOKINASE"/>
    <property type="match status" value="1"/>
</dbReference>
<comment type="similarity">
    <text evidence="1">Belongs to the FGGY kinase family.</text>
</comment>
<name>A0A1X6WK88_9ENTE</name>
<dbReference type="PIRSF" id="PIRSF000538">
    <property type="entry name" value="GlpK"/>
    <property type="match status" value="1"/>
</dbReference>
<dbReference type="GO" id="GO:0046316">
    <property type="term" value="F:gluconokinase activity"/>
    <property type="evidence" value="ECO:0007669"/>
    <property type="project" value="UniProtKB-EC"/>
</dbReference>